<feature type="transmembrane region" description="Helical" evidence="6">
    <location>
        <begin position="89"/>
        <end position="108"/>
    </location>
</feature>
<dbReference type="PANTHER" id="PTHR34820:SF4">
    <property type="entry name" value="INNER MEMBRANE PROTEIN YEBZ"/>
    <property type="match status" value="1"/>
</dbReference>
<evidence type="ECO:0000313" key="8">
    <source>
        <dbReference type="EMBL" id="MFC4009114.1"/>
    </source>
</evidence>
<dbReference type="InterPro" id="IPR032694">
    <property type="entry name" value="CopC/D"/>
</dbReference>
<feature type="transmembrane region" description="Helical" evidence="6">
    <location>
        <begin position="358"/>
        <end position="375"/>
    </location>
</feature>
<feature type="transmembrane region" description="Helical" evidence="6">
    <location>
        <begin position="489"/>
        <end position="514"/>
    </location>
</feature>
<comment type="subcellular location">
    <subcellularLocation>
        <location evidence="1">Cell membrane</location>
        <topology evidence="1">Multi-pass membrane protein</topology>
    </subcellularLocation>
</comment>
<feature type="transmembrane region" description="Helical" evidence="6">
    <location>
        <begin position="301"/>
        <end position="320"/>
    </location>
</feature>
<feature type="transmembrane region" description="Helical" evidence="6">
    <location>
        <begin position="187"/>
        <end position="211"/>
    </location>
</feature>
<dbReference type="InterPro" id="IPR019108">
    <property type="entry name" value="Caa3_assmbl_CtaG-rel"/>
</dbReference>
<keyword evidence="3 6" id="KW-0812">Transmembrane</keyword>
<evidence type="ECO:0000256" key="6">
    <source>
        <dbReference type="SAM" id="Phobius"/>
    </source>
</evidence>
<protein>
    <submittedName>
        <fullName evidence="8">Cytochrome c oxidase assembly protein</fullName>
    </submittedName>
</protein>
<dbReference type="Proteomes" id="UP001595851">
    <property type="component" value="Unassembled WGS sequence"/>
</dbReference>
<feature type="transmembrane region" description="Helical" evidence="6">
    <location>
        <begin position="157"/>
        <end position="175"/>
    </location>
</feature>
<feature type="transmembrane region" description="Helical" evidence="6">
    <location>
        <begin position="526"/>
        <end position="551"/>
    </location>
</feature>
<dbReference type="InterPro" id="IPR008457">
    <property type="entry name" value="Cu-R_CopD_dom"/>
</dbReference>
<feature type="transmembrane region" description="Helical" evidence="6">
    <location>
        <begin position="571"/>
        <end position="591"/>
    </location>
</feature>
<dbReference type="EMBL" id="JBHSBI010000008">
    <property type="protein sequence ID" value="MFC4009114.1"/>
    <property type="molecule type" value="Genomic_DNA"/>
</dbReference>
<proteinExistence type="predicted"/>
<evidence type="ECO:0000256" key="2">
    <source>
        <dbReference type="ARBA" id="ARBA00022475"/>
    </source>
</evidence>
<organism evidence="8 9">
    <name type="scientific">Nonomuraea purpurea</name>
    <dbReference type="NCBI Taxonomy" id="1849276"/>
    <lineage>
        <taxon>Bacteria</taxon>
        <taxon>Bacillati</taxon>
        <taxon>Actinomycetota</taxon>
        <taxon>Actinomycetes</taxon>
        <taxon>Streptosporangiales</taxon>
        <taxon>Streptosporangiaceae</taxon>
        <taxon>Nonomuraea</taxon>
    </lineage>
</organism>
<feature type="transmembrane region" description="Helical" evidence="6">
    <location>
        <begin position="260"/>
        <end position="280"/>
    </location>
</feature>
<sequence length="602" mass="62813">MRSRAPLLYMACVVSAGLVVLVAAVGFGGAGAQPAIAGLPTAGPITEWGLPLVRFCYNLCAVATVGTLLAAAVLAPAGSPEKPRCVRMARRWALGWAVAAALSYPLTMSNVLPLPVTDLLADPGLLRYGLTIPQARAMLPVLGALGTVVLATRVPRLPGWVPLAIAVFGLLPPLYVGHAASAADHDLAVSALVAHLIAVSVWAGGLGAVVVHFRRSRDLAIVLSRFSTIALCCFAGVAVSGLASAWVRLGAVSDLWQSEYGQFLLAKTGTLALLGLFGWTHRRRTVARVADRGVRHVFVRLAAGEMIVMMVAMGLAVGLARTPPPAAGGDDGRHDRMLEYDLAPFSPGALFTELRPDALIVLLLALPAVGYLVGLRRAGSWPPGRTAAWYAGLALTALALVGGVGGYARAMLSLYALQHVVLAVVAPLLLCLGAPLTLAARATTASSQYGDAWLKPRGLTFLAVLPPVYMVAFPLLYRTGWLPWSLSSHAGHLLTASLFFGAGVLILWVLVGADPLPRPISRRVRLALLAGVMLVQAAVGLFLLLGPPVAAEWFYLVTPENAPDLVSDQRLAGLAYLLALAPLAALAPGLLRPARALLTASA</sequence>
<evidence type="ECO:0000256" key="4">
    <source>
        <dbReference type="ARBA" id="ARBA00022989"/>
    </source>
</evidence>
<dbReference type="RefSeq" id="WP_379529175.1">
    <property type="nucleotide sequence ID" value="NZ_JBHSBI010000008.1"/>
</dbReference>
<evidence type="ECO:0000256" key="1">
    <source>
        <dbReference type="ARBA" id="ARBA00004651"/>
    </source>
</evidence>
<evidence type="ECO:0000259" key="7">
    <source>
        <dbReference type="Pfam" id="PF05425"/>
    </source>
</evidence>
<dbReference type="Pfam" id="PF09678">
    <property type="entry name" value="Caa3_CtaG"/>
    <property type="match status" value="1"/>
</dbReference>
<name>A0ABV8G8G6_9ACTN</name>
<keyword evidence="9" id="KW-1185">Reference proteome</keyword>
<feature type="transmembrane region" description="Helical" evidence="6">
    <location>
        <begin position="7"/>
        <end position="32"/>
    </location>
</feature>
<keyword evidence="2" id="KW-1003">Cell membrane</keyword>
<feature type="transmembrane region" description="Helical" evidence="6">
    <location>
        <begin position="223"/>
        <end position="248"/>
    </location>
</feature>
<evidence type="ECO:0000256" key="3">
    <source>
        <dbReference type="ARBA" id="ARBA00022692"/>
    </source>
</evidence>
<gene>
    <name evidence="8" type="ORF">ACFOY2_17915</name>
</gene>
<evidence type="ECO:0000256" key="5">
    <source>
        <dbReference type="ARBA" id="ARBA00023136"/>
    </source>
</evidence>
<accession>A0ABV8G8G6</accession>
<feature type="transmembrane region" description="Helical" evidence="6">
    <location>
        <begin position="52"/>
        <end position="77"/>
    </location>
</feature>
<reference evidence="9" key="1">
    <citation type="journal article" date="2019" name="Int. J. Syst. Evol. Microbiol.">
        <title>The Global Catalogue of Microorganisms (GCM) 10K type strain sequencing project: providing services to taxonomists for standard genome sequencing and annotation.</title>
        <authorList>
            <consortium name="The Broad Institute Genomics Platform"/>
            <consortium name="The Broad Institute Genome Sequencing Center for Infectious Disease"/>
            <person name="Wu L."/>
            <person name="Ma J."/>
        </authorList>
    </citation>
    <scope>NUCLEOTIDE SEQUENCE [LARGE SCALE GENOMIC DNA]</scope>
    <source>
        <strain evidence="9">TBRC 1276</strain>
    </source>
</reference>
<keyword evidence="5 6" id="KW-0472">Membrane</keyword>
<dbReference type="Pfam" id="PF05425">
    <property type="entry name" value="CopD"/>
    <property type="match status" value="1"/>
</dbReference>
<dbReference type="PANTHER" id="PTHR34820">
    <property type="entry name" value="INNER MEMBRANE PROTEIN YEBZ"/>
    <property type="match status" value="1"/>
</dbReference>
<comment type="caution">
    <text evidence="8">The sequence shown here is derived from an EMBL/GenBank/DDBJ whole genome shotgun (WGS) entry which is preliminary data.</text>
</comment>
<feature type="transmembrane region" description="Helical" evidence="6">
    <location>
        <begin position="414"/>
        <end position="438"/>
    </location>
</feature>
<feature type="domain" description="Copper resistance protein D" evidence="7">
    <location>
        <begin position="222"/>
        <end position="319"/>
    </location>
</feature>
<feature type="transmembrane region" description="Helical" evidence="6">
    <location>
        <begin position="387"/>
        <end position="408"/>
    </location>
</feature>
<evidence type="ECO:0000313" key="9">
    <source>
        <dbReference type="Proteomes" id="UP001595851"/>
    </source>
</evidence>
<keyword evidence="4 6" id="KW-1133">Transmembrane helix</keyword>
<feature type="transmembrane region" description="Helical" evidence="6">
    <location>
        <begin position="459"/>
        <end position="477"/>
    </location>
</feature>
<feature type="transmembrane region" description="Helical" evidence="6">
    <location>
        <begin position="128"/>
        <end position="150"/>
    </location>
</feature>